<evidence type="ECO:0000313" key="1">
    <source>
        <dbReference type="EMBL" id="JAH65952.1"/>
    </source>
</evidence>
<name>A0A0E9UJK9_ANGAN</name>
<sequence length="78" mass="9261">MFADSHAWLMFAHDPEVRTTFMVLLGRFRILINMNRHGHPSLWTTGIHHLIHLGYIHNQKSVQVFMNPMLAFRRSLKH</sequence>
<reference evidence="1" key="2">
    <citation type="journal article" date="2015" name="Fish Shellfish Immunol.">
        <title>Early steps in the European eel (Anguilla anguilla)-Vibrio vulnificus interaction in the gills: Role of the RtxA13 toxin.</title>
        <authorList>
            <person name="Callol A."/>
            <person name="Pajuelo D."/>
            <person name="Ebbesson L."/>
            <person name="Teles M."/>
            <person name="MacKenzie S."/>
            <person name="Amaro C."/>
        </authorList>
    </citation>
    <scope>NUCLEOTIDE SEQUENCE</scope>
</reference>
<dbReference type="EMBL" id="GBXM01042625">
    <property type="protein sequence ID" value="JAH65952.1"/>
    <property type="molecule type" value="Transcribed_RNA"/>
</dbReference>
<reference evidence="1" key="1">
    <citation type="submission" date="2014-11" db="EMBL/GenBank/DDBJ databases">
        <authorList>
            <person name="Amaro Gonzalez C."/>
        </authorList>
    </citation>
    <scope>NUCLEOTIDE SEQUENCE</scope>
</reference>
<organism evidence="1">
    <name type="scientific">Anguilla anguilla</name>
    <name type="common">European freshwater eel</name>
    <name type="synonym">Muraena anguilla</name>
    <dbReference type="NCBI Taxonomy" id="7936"/>
    <lineage>
        <taxon>Eukaryota</taxon>
        <taxon>Metazoa</taxon>
        <taxon>Chordata</taxon>
        <taxon>Craniata</taxon>
        <taxon>Vertebrata</taxon>
        <taxon>Euteleostomi</taxon>
        <taxon>Actinopterygii</taxon>
        <taxon>Neopterygii</taxon>
        <taxon>Teleostei</taxon>
        <taxon>Anguilliformes</taxon>
        <taxon>Anguillidae</taxon>
        <taxon>Anguilla</taxon>
    </lineage>
</organism>
<dbReference type="AlphaFoldDB" id="A0A0E9UJK9"/>
<protein>
    <submittedName>
        <fullName evidence="1">Uncharacterized protein</fullName>
    </submittedName>
</protein>
<accession>A0A0E9UJK9</accession>
<proteinExistence type="predicted"/>